<feature type="domain" description="PilZ" evidence="1">
    <location>
        <begin position="14"/>
        <end position="116"/>
    </location>
</feature>
<dbReference type="RefSeq" id="WP_012488667.1">
    <property type="nucleotide sequence ID" value="NC_010995.1"/>
</dbReference>
<proteinExistence type="predicted"/>
<evidence type="ECO:0000313" key="3">
    <source>
        <dbReference type="Proteomes" id="UP000001036"/>
    </source>
</evidence>
<dbReference type="eggNOG" id="ENOG5033JG3">
    <property type="taxonomic scope" value="Bacteria"/>
</dbReference>
<organism evidence="2 3">
    <name type="scientific">Cellvibrio japonicus (strain Ueda107)</name>
    <name type="common">Pseudomonas fluorescens subsp. cellulosa</name>
    <dbReference type="NCBI Taxonomy" id="498211"/>
    <lineage>
        <taxon>Bacteria</taxon>
        <taxon>Pseudomonadati</taxon>
        <taxon>Pseudomonadota</taxon>
        <taxon>Gammaproteobacteria</taxon>
        <taxon>Cellvibrionales</taxon>
        <taxon>Cellvibrionaceae</taxon>
        <taxon>Cellvibrio</taxon>
    </lineage>
</organism>
<dbReference type="KEGG" id="cja:CJA_3089"/>
<name>B3PDD1_CELJU</name>
<dbReference type="HOGENOM" id="CLU_154518_0_0_6"/>
<sequence>MTTDNNNQTPNNDLRQEYRLNARETVYLEEPLDNGPATLLVSTSLDMSANGLRVIADCPLPEGCIMQACVQLKTGERFVLVCEVKWNQPYETDGEYLVGLSLFESEGTDIQKWKEMIAQRCNGTTASS</sequence>
<accession>B3PDD1</accession>
<dbReference type="Pfam" id="PF07238">
    <property type="entry name" value="PilZ"/>
    <property type="match status" value="1"/>
</dbReference>
<protein>
    <recommendedName>
        <fullName evidence="1">PilZ domain-containing protein</fullName>
    </recommendedName>
</protein>
<dbReference type="STRING" id="498211.CJA_3089"/>
<evidence type="ECO:0000313" key="2">
    <source>
        <dbReference type="EMBL" id="ACE85753.1"/>
    </source>
</evidence>
<dbReference type="Proteomes" id="UP000001036">
    <property type="component" value="Chromosome"/>
</dbReference>
<dbReference type="AlphaFoldDB" id="B3PDD1"/>
<reference evidence="2 3" key="1">
    <citation type="journal article" date="2008" name="J. Bacteriol.">
        <title>Insights into plant cell wall degradation from the genome sequence of the soil bacterium Cellvibrio japonicus.</title>
        <authorList>
            <person name="Deboy R.T."/>
            <person name="Mongodin E.F."/>
            <person name="Fouts D.E."/>
            <person name="Tailford L.E."/>
            <person name="Khouri H."/>
            <person name="Emerson J.B."/>
            <person name="Mohamoud Y."/>
            <person name="Watkins K."/>
            <person name="Henrissat B."/>
            <person name="Gilbert H.J."/>
            <person name="Nelson K.E."/>
        </authorList>
    </citation>
    <scope>NUCLEOTIDE SEQUENCE [LARGE SCALE GENOMIC DNA]</scope>
    <source>
        <strain evidence="2 3">Ueda107</strain>
    </source>
</reference>
<dbReference type="EMBL" id="CP000934">
    <property type="protein sequence ID" value="ACE85753.1"/>
    <property type="molecule type" value="Genomic_DNA"/>
</dbReference>
<keyword evidence="3" id="KW-1185">Reference proteome</keyword>
<evidence type="ECO:0000259" key="1">
    <source>
        <dbReference type="Pfam" id="PF07238"/>
    </source>
</evidence>
<dbReference type="GO" id="GO:0035438">
    <property type="term" value="F:cyclic-di-GMP binding"/>
    <property type="evidence" value="ECO:0007669"/>
    <property type="project" value="InterPro"/>
</dbReference>
<dbReference type="OrthoDB" id="6198906at2"/>
<gene>
    <name evidence="2" type="ordered locus">CJA_3089</name>
</gene>
<dbReference type="InterPro" id="IPR009875">
    <property type="entry name" value="PilZ_domain"/>
</dbReference>